<accession>A0AC60NTA6</accession>
<reference evidence="1 2" key="1">
    <citation type="journal article" date="2020" name="Cell">
        <title>Large-Scale Comparative Analyses of Tick Genomes Elucidate Their Genetic Diversity and Vector Capacities.</title>
        <authorList>
            <consortium name="Tick Genome and Microbiome Consortium (TIGMIC)"/>
            <person name="Jia N."/>
            <person name="Wang J."/>
            <person name="Shi W."/>
            <person name="Du L."/>
            <person name="Sun Y."/>
            <person name="Zhan W."/>
            <person name="Jiang J.F."/>
            <person name="Wang Q."/>
            <person name="Zhang B."/>
            <person name="Ji P."/>
            <person name="Bell-Sakyi L."/>
            <person name="Cui X.M."/>
            <person name="Yuan T.T."/>
            <person name="Jiang B.G."/>
            <person name="Yang W.F."/>
            <person name="Lam T.T."/>
            <person name="Chang Q.C."/>
            <person name="Ding S.J."/>
            <person name="Wang X.J."/>
            <person name="Zhu J.G."/>
            <person name="Ruan X.D."/>
            <person name="Zhao L."/>
            <person name="Wei J.T."/>
            <person name="Ye R.Z."/>
            <person name="Que T.C."/>
            <person name="Du C.H."/>
            <person name="Zhou Y.H."/>
            <person name="Cheng J.X."/>
            <person name="Dai P.F."/>
            <person name="Guo W.B."/>
            <person name="Han X.H."/>
            <person name="Huang E.J."/>
            <person name="Li L.F."/>
            <person name="Wei W."/>
            <person name="Gao Y.C."/>
            <person name="Liu J.Z."/>
            <person name="Shao H.Z."/>
            <person name="Wang X."/>
            <person name="Wang C.C."/>
            <person name="Yang T.C."/>
            <person name="Huo Q.B."/>
            <person name="Li W."/>
            <person name="Chen H.Y."/>
            <person name="Chen S.E."/>
            <person name="Zhou L.G."/>
            <person name="Ni X.B."/>
            <person name="Tian J.H."/>
            <person name="Sheng Y."/>
            <person name="Liu T."/>
            <person name="Pan Y.S."/>
            <person name="Xia L.Y."/>
            <person name="Li J."/>
            <person name="Zhao F."/>
            <person name="Cao W.C."/>
        </authorList>
    </citation>
    <scope>NUCLEOTIDE SEQUENCE [LARGE SCALE GENOMIC DNA]</scope>
    <source>
        <strain evidence="1">Iper-2018</strain>
    </source>
</reference>
<comment type="caution">
    <text evidence="1">The sequence shown here is derived from an EMBL/GenBank/DDBJ whole genome shotgun (WGS) entry which is preliminary data.</text>
</comment>
<keyword evidence="2" id="KW-1185">Reference proteome</keyword>
<gene>
    <name evidence="1" type="ORF">HPB47_012521</name>
</gene>
<name>A0AC60NTA6_IXOPE</name>
<evidence type="ECO:0000313" key="1">
    <source>
        <dbReference type="EMBL" id="KAG0410376.1"/>
    </source>
</evidence>
<evidence type="ECO:0000313" key="2">
    <source>
        <dbReference type="Proteomes" id="UP000805193"/>
    </source>
</evidence>
<organism evidence="1 2">
    <name type="scientific">Ixodes persulcatus</name>
    <name type="common">Taiga tick</name>
    <dbReference type="NCBI Taxonomy" id="34615"/>
    <lineage>
        <taxon>Eukaryota</taxon>
        <taxon>Metazoa</taxon>
        <taxon>Ecdysozoa</taxon>
        <taxon>Arthropoda</taxon>
        <taxon>Chelicerata</taxon>
        <taxon>Arachnida</taxon>
        <taxon>Acari</taxon>
        <taxon>Parasitiformes</taxon>
        <taxon>Ixodida</taxon>
        <taxon>Ixodoidea</taxon>
        <taxon>Ixodidae</taxon>
        <taxon>Ixodinae</taxon>
        <taxon>Ixodes</taxon>
    </lineage>
</organism>
<protein>
    <submittedName>
        <fullName evidence="1">Uncharacterized protein</fullName>
    </submittedName>
</protein>
<dbReference type="EMBL" id="JABSTQ010011529">
    <property type="protein sequence ID" value="KAG0410376.1"/>
    <property type="molecule type" value="Genomic_DNA"/>
</dbReference>
<sequence>MTGKHMRLSCPQSLSVDLTLGSAFSCRPVGAASGARHAAMQLRWVLVGLLLSLSVGVLGIVLKRFYLNYSIGDILAITGLMLFTTAVVSLLLARLGFAVKRCVARSRWAELLGVMTLHSGTQVVRQPQDASLLPPGTVVCVVPPSLPVFCPDNAGDMLTIFEDYAQYPPQPRRLFDTHRVSPATSPEPRAQALVCLPDEPFLYLVDASGSFVPLASPQTSAEPPEPPALPFVQDPPPPYSELCGDPPPPYTDAPPMLGEAA</sequence>
<dbReference type="Proteomes" id="UP000805193">
    <property type="component" value="Unassembled WGS sequence"/>
</dbReference>
<proteinExistence type="predicted"/>